<protein>
    <recommendedName>
        <fullName evidence="2">SMI1/KNR4 family protein</fullName>
    </recommendedName>
</protein>
<evidence type="ECO:0000313" key="1">
    <source>
        <dbReference type="EMBL" id="XBV22019.1"/>
    </source>
</evidence>
<dbReference type="EMBL" id="CP158165">
    <property type="protein sequence ID" value="XBV22019.1"/>
    <property type="molecule type" value="Genomic_DNA"/>
</dbReference>
<evidence type="ECO:0008006" key="2">
    <source>
        <dbReference type="Google" id="ProtNLM"/>
    </source>
</evidence>
<gene>
    <name evidence="1" type="ORF">ABN611_26065</name>
</gene>
<dbReference type="AlphaFoldDB" id="A0AAU7T588"/>
<sequence length="118" mass="13638">MGYLLGLSDVPDGFAYPASFIRVVELGLVDLEPWRILEGDSLHARYRGLAARYPQRRLVPFARRQDNDDVACWQAGAREVLIIHDFDDSGRELRETLPSFYAWLRRAIDDLIEFEPDD</sequence>
<reference evidence="1" key="1">
    <citation type="submission" date="2024-06" db="EMBL/GenBank/DDBJ databases">
        <title>Kribbella sp. strain HUAS MG21 genome sequences.</title>
        <authorList>
            <person name="Mo P."/>
        </authorList>
    </citation>
    <scope>NUCLEOTIDE SEQUENCE</scope>
    <source>
        <strain evidence="1">HUAS MG21</strain>
    </source>
</reference>
<dbReference type="RefSeq" id="WP_350274869.1">
    <property type="nucleotide sequence ID" value="NZ_CP158165.1"/>
</dbReference>
<accession>A0AAU7T588</accession>
<organism evidence="1">
    <name type="scientific">Kribbella sp. HUAS MG21</name>
    <dbReference type="NCBI Taxonomy" id="3160966"/>
    <lineage>
        <taxon>Bacteria</taxon>
        <taxon>Bacillati</taxon>
        <taxon>Actinomycetota</taxon>
        <taxon>Actinomycetes</taxon>
        <taxon>Propionibacteriales</taxon>
        <taxon>Kribbellaceae</taxon>
        <taxon>Kribbella</taxon>
    </lineage>
</organism>
<proteinExistence type="predicted"/>
<name>A0AAU7T588_9ACTN</name>